<accession>A0A1J9QXJ9</accession>
<keyword evidence="3" id="KW-0732">Signal</keyword>
<keyword evidence="2" id="KW-0378">Hydrolase</keyword>
<dbReference type="RefSeq" id="XP_020129365.1">
    <property type="nucleotide sequence ID" value="XM_020274594.1"/>
</dbReference>
<dbReference type="GO" id="GO:0016787">
    <property type="term" value="F:hydrolase activity"/>
    <property type="evidence" value="ECO:0007669"/>
    <property type="project" value="UniProtKB-KW"/>
</dbReference>
<dbReference type="OrthoDB" id="4998592at2759"/>
<reference evidence="4 5" key="1">
    <citation type="submission" date="2016-10" db="EMBL/GenBank/DDBJ databases">
        <title>Proteomics and genomics reveal pathogen-plant mechanisms compatible with a hemibiotrophic lifestyle of Diplodia corticola.</title>
        <authorList>
            <person name="Fernandes I."/>
            <person name="De Jonge R."/>
            <person name="Van De Peer Y."/>
            <person name="Devreese B."/>
            <person name="Alves A."/>
            <person name="Esteves A.C."/>
        </authorList>
    </citation>
    <scope>NUCLEOTIDE SEQUENCE [LARGE SCALE GENOMIC DNA]</scope>
    <source>
        <strain evidence="4 5">CBS 112549</strain>
    </source>
</reference>
<sequence length="152" mass="16552">MHAVKSICYLLFAVNAAAIPMNQTLGLEARDKTLLCRNTKGDVKISQGKAEGNIHAAPVVDPKVKSQKPKSGYPHGYGNNDGIKWPNSKCNDKNAELLEFPVYADGHLFPYNEKKTNLDPGIARGIFTYPSKDFCGVMAHKDGNSGPFALCE</sequence>
<dbReference type="InterPro" id="IPR016191">
    <property type="entry name" value="Ribonuclease/ribotoxin"/>
</dbReference>
<evidence type="ECO:0000313" key="5">
    <source>
        <dbReference type="Proteomes" id="UP000183809"/>
    </source>
</evidence>
<feature type="signal peptide" evidence="3">
    <location>
        <begin position="1"/>
        <end position="18"/>
    </location>
</feature>
<evidence type="ECO:0000313" key="4">
    <source>
        <dbReference type="EMBL" id="OJD33105.1"/>
    </source>
</evidence>
<dbReference type="Proteomes" id="UP000183809">
    <property type="component" value="Unassembled WGS sequence"/>
</dbReference>
<name>A0A1J9QXJ9_9PEZI</name>
<gene>
    <name evidence="4" type="ORF">BKCO1_3300091</name>
</gene>
<dbReference type="AlphaFoldDB" id="A0A1J9QXJ9"/>
<keyword evidence="1" id="KW-0540">Nuclease</keyword>
<protein>
    <submittedName>
        <fullName evidence="4">Ribotoxin</fullName>
    </submittedName>
</protein>
<feature type="chain" id="PRO_5012385428" evidence="3">
    <location>
        <begin position="19"/>
        <end position="152"/>
    </location>
</feature>
<evidence type="ECO:0000256" key="2">
    <source>
        <dbReference type="ARBA" id="ARBA00022801"/>
    </source>
</evidence>
<dbReference type="EMBL" id="MNUE01000033">
    <property type="protein sequence ID" value="OJD33105.1"/>
    <property type="molecule type" value="Genomic_DNA"/>
</dbReference>
<dbReference type="Pfam" id="PF00545">
    <property type="entry name" value="Ribonuclease"/>
    <property type="match status" value="1"/>
</dbReference>
<keyword evidence="5" id="KW-1185">Reference proteome</keyword>
<organism evidence="4 5">
    <name type="scientific">Diplodia corticola</name>
    <dbReference type="NCBI Taxonomy" id="236234"/>
    <lineage>
        <taxon>Eukaryota</taxon>
        <taxon>Fungi</taxon>
        <taxon>Dikarya</taxon>
        <taxon>Ascomycota</taxon>
        <taxon>Pezizomycotina</taxon>
        <taxon>Dothideomycetes</taxon>
        <taxon>Dothideomycetes incertae sedis</taxon>
        <taxon>Botryosphaeriales</taxon>
        <taxon>Botryosphaeriaceae</taxon>
        <taxon>Diplodia</taxon>
    </lineage>
</organism>
<proteinExistence type="predicted"/>
<dbReference type="InterPro" id="IPR000026">
    <property type="entry name" value="N1-like"/>
</dbReference>
<comment type="caution">
    <text evidence="4">The sequence shown here is derived from an EMBL/GenBank/DDBJ whole genome shotgun (WGS) entry which is preliminary data.</text>
</comment>
<dbReference type="SUPFAM" id="SSF53933">
    <property type="entry name" value="Microbial ribonucleases"/>
    <property type="match status" value="1"/>
</dbReference>
<evidence type="ECO:0000256" key="3">
    <source>
        <dbReference type="SAM" id="SignalP"/>
    </source>
</evidence>
<dbReference type="GO" id="GO:0004521">
    <property type="term" value="F:RNA endonuclease activity"/>
    <property type="evidence" value="ECO:0007669"/>
    <property type="project" value="InterPro"/>
</dbReference>
<dbReference type="Gene3D" id="3.10.450.30">
    <property type="entry name" value="Microbial ribonucleases"/>
    <property type="match status" value="1"/>
</dbReference>
<dbReference type="GO" id="GO:0003723">
    <property type="term" value="F:RNA binding"/>
    <property type="evidence" value="ECO:0007669"/>
    <property type="project" value="InterPro"/>
</dbReference>
<dbReference type="GeneID" id="31014855"/>
<evidence type="ECO:0000256" key="1">
    <source>
        <dbReference type="ARBA" id="ARBA00022722"/>
    </source>
</evidence>